<evidence type="ECO:0000256" key="2">
    <source>
        <dbReference type="ARBA" id="ARBA00022723"/>
    </source>
</evidence>
<evidence type="ECO:0000313" key="6">
    <source>
        <dbReference type="EMBL" id="ENN96174.1"/>
    </source>
</evidence>
<dbReference type="NCBIfam" id="TIGR00176">
    <property type="entry name" value="mobB"/>
    <property type="match status" value="1"/>
</dbReference>
<dbReference type="PATRIC" id="fig|1069083.5.peg.772"/>
<dbReference type="GO" id="GO:0051539">
    <property type="term" value="F:4 iron, 4 sulfur cluster binding"/>
    <property type="evidence" value="ECO:0007669"/>
    <property type="project" value="UniProtKB-KW"/>
</dbReference>
<dbReference type="GO" id="GO:0005525">
    <property type="term" value="F:GTP binding"/>
    <property type="evidence" value="ECO:0007669"/>
    <property type="project" value="InterPro"/>
</dbReference>
<evidence type="ECO:0000259" key="5">
    <source>
        <dbReference type="PROSITE" id="PS51656"/>
    </source>
</evidence>
<reference evidence="6 7" key="1">
    <citation type="journal article" date="2013" name="Genome Announc.">
        <title>Draft Genome Sequence of a Highly Flagellated, Fast-Swimming Archaeon, Methanocaldococcus villosus Strain KIN24-T80 (DSM 22612).</title>
        <authorList>
            <person name="Thennarasu S."/>
            <person name="Polireddy D."/>
            <person name="Antony A."/>
            <person name="Yada M.R."/>
            <person name="Algarawi S."/>
            <person name="Sivakumar N."/>
        </authorList>
    </citation>
    <scope>NUCLEOTIDE SEQUENCE [LARGE SCALE GENOMIC DNA]</scope>
    <source>
        <strain evidence="6 7">KIN24-T80</strain>
    </source>
</reference>
<name>N6UUY7_9EURY</name>
<organism evidence="6 7">
    <name type="scientific">Methanocaldococcus villosus KIN24-T80</name>
    <dbReference type="NCBI Taxonomy" id="1069083"/>
    <lineage>
        <taxon>Archaea</taxon>
        <taxon>Methanobacteriati</taxon>
        <taxon>Methanobacteriota</taxon>
        <taxon>Methanomada group</taxon>
        <taxon>Methanococci</taxon>
        <taxon>Methanococcales</taxon>
        <taxon>Methanocaldococcaceae</taxon>
        <taxon>Methanocaldococcus</taxon>
    </lineage>
</organism>
<keyword evidence="2" id="KW-0479">Metal-binding</keyword>
<comment type="caution">
    <text evidence="6">The sequence shown here is derived from an EMBL/GenBank/DDBJ whole genome shotgun (WGS) entry which is preliminary data.</text>
</comment>
<dbReference type="InterPro" id="IPR052539">
    <property type="entry name" value="MGD_biosynthesis_adapter"/>
</dbReference>
<keyword evidence="4" id="KW-0411">Iron-sulfur</keyword>
<dbReference type="RefSeq" id="WP_004591395.1">
    <property type="nucleotide sequence ID" value="NZ_APMM01000024.1"/>
</dbReference>
<dbReference type="InterPro" id="IPR027417">
    <property type="entry name" value="P-loop_NTPase"/>
</dbReference>
<dbReference type="EMBL" id="APMM01000024">
    <property type="protein sequence ID" value="ENN96174.1"/>
    <property type="molecule type" value="Genomic_DNA"/>
</dbReference>
<dbReference type="PROSITE" id="PS51656">
    <property type="entry name" value="4FE4S"/>
    <property type="match status" value="1"/>
</dbReference>
<protein>
    <submittedName>
        <fullName evidence="6">Molybdopterin-guanine dinucleotide biosynthesis protein MobB</fullName>
    </submittedName>
</protein>
<evidence type="ECO:0000313" key="7">
    <source>
        <dbReference type="Proteomes" id="UP000053695"/>
    </source>
</evidence>
<dbReference type="SUPFAM" id="SSF52540">
    <property type="entry name" value="P-loop containing nucleoside triphosphate hydrolases"/>
    <property type="match status" value="1"/>
</dbReference>
<dbReference type="Pfam" id="PF03205">
    <property type="entry name" value="MobB"/>
    <property type="match status" value="1"/>
</dbReference>
<dbReference type="InterPro" id="IPR004435">
    <property type="entry name" value="MobB_dom"/>
</dbReference>
<dbReference type="GO" id="GO:0046872">
    <property type="term" value="F:metal ion binding"/>
    <property type="evidence" value="ECO:0007669"/>
    <property type="project" value="UniProtKB-KW"/>
</dbReference>
<dbReference type="STRING" id="1069083.GCA_000371805_00417"/>
<keyword evidence="1" id="KW-0004">4Fe-4S</keyword>
<dbReference type="Pfam" id="PF04060">
    <property type="entry name" value="FeS"/>
    <property type="match status" value="1"/>
</dbReference>
<sequence length="232" mass="26195">MRVIGVIGYKNSGKTKLIEDIISNWDKKIAVIKHTIDDIDLKGKDSYRFRDAGAKISIISSDKETVFFLNKLNLDEILGILMGYDIDFVIIEGFKDELKKLNIPKIVLLKNGDDKLIDEQTAYVIKGDYNIDEVIKIIEEKAIIPSMNLNCGHCGYNCETFVKALCKNEVKWDQCVLSNGIKIIVDNKIIPTVPFVSKIIGRSLIAMLECLKGVNKPKHVKIIIDTKKLKNI</sequence>
<dbReference type="Gene3D" id="3.40.50.300">
    <property type="entry name" value="P-loop containing nucleotide triphosphate hydrolases"/>
    <property type="match status" value="1"/>
</dbReference>
<proteinExistence type="predicted"/>
<feature type="domain" description="4Fe-4S" evidence="5">
    <location>
        <begin position="130"/>
        <end position="192"/>
    </location>
</feature>
<dbReference type="PANTHER" id="PTHR40072:SF1">
    <property type="entry name" value="MOLYBDOPTERIN-GUANINE DINUCLEOTIDE BIOSYNTHESIS ADAPTER PROTEIN"/>
    <property type="match status" value="1"/>
</dbReference>
<dbReference type="AlphaFoldDB" id="N6UUY7"/>
<dbReference type="OrthoDB" id="9014at2157"/>
<dbReference type="PANTHER" id="PTHR40072">
    <property type="entry name" value="MOLYBDOPTERIN-GUANINE DINUCLEOTIDE BIOSYNTHESIS ADAPTER PROTEIN-RELATED"/>
    <property type="match status" value="1"/>
</dbReference>
<keyword evidence="7" id="KW-1185">Reference proteome</keyword>
<dbReference type="GO" id="GO:0006777">
    <property type="term" value="P:Mo-molybdopterin cofactor biosynthetic process"/>
    <property type="evidence" value="ECO:0007669"/>
    <property type="project" value="InterPro"/>
</dbReference>
<gene>
    <name evidence="6" type="ORF">J422_03938</name>
</gene>
<dbReference type="Proteomes" id="UP000053695">
    <property type="component" value="Unassembled WGS sequence"/>
</dbReference>
<evidence type="ECO:0000256" key="4">
    <source>
        <dbReference type="ARBA" id="ARBA00023014"/>
    </source>
</evidence>
<evidence type="ECO:0000256" key="3">
    <source>
        <dbReference type="ARBA" id="ARBA00023004"/>
    </source>
</evidence>
<accession>N6UUY7</accession>
<dbReference type="InterPro" id="IPR007202">
    <property type="entry name" value="4Fe-4S_dom"/>
</dbReference>
<evidence type="ECO:0000256" key="1">
    <source>
        <dbReference type="ARBA" id="ARBA00022485"/>
    </source>
</evidence>
<keyword evidence="3" id="KW-0408">Iron</keyword>